<dbReference type="GO" id="GO:0006633">
    <property type="term" value="P:fatty acid biosynthetic process"/>
    <property type="evidence" value="ECO:0007669"/>
    <property type="project" value="UniProtKB-KW"/>
</dbReference>
<keyword evidence="5" id="KW-0479">Metal-binding</keyword>
<dbReference type="AlphaFoldDB" id="A0A921KDW0"/>
<evidence type="ECO:0000256" key="4">
    <source>
        <dbReference type="ARBA" id="ARBA00022692"/>
    </source>
</evidence>
<keyword evidence="9 14" id="KW-1133">Transmembrane helix</keyword>
<feature type="transmembrane region" description="Helical" evidence="14">
    <location>
        <begin position="116"/>
        <end position="133"/>
    </location>
</feature>
<comment type="subcellular location">
    <subcellularLocation>
        <location evidence="2">Endoplasmic reticulum membrane</location>
        <topology evidence="2">Multi-pass membrane protein</topology>
    </subcellularLocation>
</comment>
<feature type="transmembrane region" description="Helical" evidence="14">
    <location>
        <begin position="90"/>
        <end position="110"/>
    </location>
</feature>
<sequence length="203" mass="23930">MKKYVKEFAAFPDITVMFIVLLLCASLTLPHVLFYGTWIALIIGMLTYATSEYIVHRFLFHIKTPENPFLLKMIKRLHYDHHVDPDDLKLLFLPLWFSIPGFIIYSLIVYFSTGSIGLTTAFATGLITYFLYYEWKHYIAHKPIQPRTKMGKNIKKHHLLHHFKNENYWFGVTHTSFDKTLGTFKENKEVEKSPTARNLENRL</sequence>
<dbReference type="GO" id="GO:0080132">
    <property type="term" value="F:fatty acid 2-hydroxylase activity"/>
    <property type="evidence" value="ECO:0007669"/>
    <property type="project" value="InterPro"/>
</dbReference>
<name>A0A921KDW0_SPOPS</name>
<dbReference type="EMBL" id="DYWT01000200">
    <property type="protein sequence ID" value="HJF32577.1"/>
    <property type="molecule type" value="Genomic_DNA"/>
</dbReference>
<dbReference type="InterPro" id="IPR006694">
    <property type="entry name" value="Fatty_acid_hydroxylase"/>
</dbReference>
<gene>
    <name evidence="16" type="ORF">K8V56_12490</name>
</gene>
<comment type="cofactor">
    <cofactor evidence="1">
        <name>Zn(2+)</name>
        <dbReference type="ChEBI" id="CHEBI:29105"/>
    </cofactor>
</comment>
<evidence type="ECO:0000256" key="12">
    <source>
        <dbReference type="ARBA" id="ARBA00023136"/>
    </source>
</evidence>
<evidence type="ECO:0000256" key="8">
    <source>
        <dbReference type="ARBA" id="ARBA00022833"/>
    </source>
</evidence>
<evidence type="ECO:0000259" key="15">
    <source>
        <dbReference type="Pfam" id="PF04116"/>
    </source>
</evidence>
<reference evidence="16" key="2">
    <citation type="submission" date="2021-09" db="EMBL/GenBank/DDBJ databases">
        <authorList>
            <person name="Gilroy R."/>
        </authorList>
    </citation>
    <scope>NUCLEOTIDE SEQUENCE</scope>
    <source>
        <strain evidence="16">CHK171-7178</strain>
    </source>
</reference>
<keyword evidence="4 14" id="KW-0812">Transmembrane</keyword>
<evidence type="ECO:0000256" key="11">
    <source>
        <dbReference type="ARBA" id="ARBA00023098"/>
    </source>
</evidence>
<reference evidence="16" key="1">
    <citation type="journal article" date="2021" name="PeerJ">
        <title>Extensive microbial diversity within the chicken gut microbiome revealed by metagenomics and culture.</title>
        <authorList>
            <person name="Gilroy R."/>
            <person name="Ravi A."/>
            <person name="Getino M."/>
            <person name="Pursley I."/>
            <person name="Horton D.L."/>
            <person name="Alikhan N.F."/>
            <person name="Baker D."/>
            <person name="Gharbi K."/>
            <person name="Hall N."/>
            <person name="Watson M."/>
            <person name="Adriaenssens E.M."/>
            <person name="Foster-Nyarko E."/>
            <person name="Jarju S."/>
            <person name="Secka A."/>
            <person name="Antonio M."/>
            <person name="Oren A."/>
            <person name="Chaudhuri R.R."/>
            <person name="La Ragione R."/>
            <person name="Hildebrand F."/>
            <person name="Pallen M.J."/>
        </authorList>
    </citation>
    <scope>NUCLEOTIDE SEQUENCE</scope>
    <source>
        <strain evidence="16">CHK171-7178</strain>
    </source>
</reference>
<keyword evidence="7" id="KW-0276">Fatty acid metabolism</keyword>
<dbReference type="GO" id="GO:0005506">
    <property type="term" value="F:iron ion binding"/>
    <property type="evidence" value="ECO:0007669"/>
    <property type="project" value="InterPro"/>
</dbReference>
<evidence type="ECO:0000313" key="16">
    <source>
        <dbReference type="EMBL" id="HJF32577.1"/>
    </source>
</evidence>
<organism evidence="16 17">
    <name type="scientific">Sporosarcina psychrophila</name>
    <name type="common">Bacillus psychrophilus</name>
    <dbReference type="NCBI Taxonomy" id="1476"/>
    <lineage>
        <taxon>Bacteria</taxon>
        <taxon>Bacillati</taxon>
        <taxon>Bacillota</taxon>
        <taxon>Bacilli</taxon>
        <taxon>Bacillales</taxon>
        <taxon>Caryophanaceae</taxon>
        <taxon>Sporosarcina</taxon>
    </lineage>
</organism>
<evidence type="ECO:0000256" key="13">
    <source>
        <dbReference type="ARBA" id="ARBA00023160"/>
    </source>
</evidence>
<keyword evidence="12 14" id="KW-0472">Membrane</keyword>
<feature type="domain" description="Fatty acid hydroxylase" evidence="15">
    <location>
        <begin position="42"/>
        <end position="183"/>
    </location>
</feature>
<evidence type="ECO:0000256" key="9">
    <source>
        <dbReference type="ARBA" id="ARBA00022989"/>
    </source>
</evidence>
<keyword evidence="10" id="KW-0560">Oxidoreductase</keyword>
<evidence type="ECO:0000256" key="5">
    <source>
        <dbReference type="ARBA" id="ARBA00022723"/>
    </source>
</evidence>
<evidence type="ECO:0000256" key="7">
    <source>
        <dbReference type="ARBA" id="ARBA00022832"/>
    </source>
</evidence>
<keyword evidence="13" id="KW-0275">Fatty acid biosynthesis</keyword>
<evidence type="ECO:0000313" key="17">
    <source>
        <dbReference type="Proteomes" id="UP000698173"/>
    </source>
</evidence>
<evidence type="ECO:0000256" key="1">
    <source>
        <dbReference type="ARBA" id="ARBA00001947"/>
    </source>
</evidence>
<keyword evidence="11" id="KW-0443">Lipid metabolism</keyword>
<evidence type="ECO:0000256" key="14">
    <source>
        <dbReference type="SAM" id="Phobius"/>
    </source>
</evidence>
<proteinExistence type="predicted"/>
<keyword evidence="3" id="KW-0444">Lipid biosynthesis</keyword>
<feature type="transmembrane region" description="Helical" evidence="14">
    <location>
        <begin position="35"/>
        <end position="55"/>
    </location>
</feature>
<feature type="transmembrane region" description="Helical" evidence="14">
    <location>
        <begin position="9"/>
        <end position="29"/>
    </location>
</feature>
<comment type="caution">
    <text evidence="16">The sequence shown here is derived from an EMBL/GenBank/DDBJ whole genome shotgun (WGS) entry which is preliminary data.</text>
</comment>
<evidence type="ECO:0000256" key="3">
    <source>
        <dbReference type="ARBA" id="ARBA00022516"/>
    </source>
</evidence>
<evidence type="ECO:0000256" key="6">
    <source>
        <dbReference type="ARBA" id="ARBA00022824"/>
    </source>
</evidence>
<dbReference type="Pfam" id="PF04116">
    <property type="entry name" value="FA_hydroxylase"/>
    <property type="match status" value="1"/>
</dbReference>
<evidence type="ECO:0000256" key="10">
    <source>
        <dbReference type="ARBA" id="ARBA00023002"/>
    </source>
</evidence>
<keyword evidence="6" id="KW-0256">Endoplasmic reticulum</keyword>
<evidence type="ECO:0000256" key="2">
    <source>
        <dbReference type="ARBA" id="ARBA00004477"/>
    </source>
</evidence>
<dbReference type="InterPro" id="IPR014430">
    <property type="entry name" value="Scs7"/>
</dbReference>
<protein>
    <submittedName>
        <fullName evidence="16">Sterol desaturase family protein</fullName>
    </submittedName>
</protein>
<dbReference type="Proteomes" id="UP000698173">
    <property type="component" value="Unassembled WGS sequence"/>
</dbReference>
<keyword evidence="8" id="KW-0862">Zinc</keyword>
<dbReference type="PANTHER" id="PTHR12863:SF1">
    <property type="entry name" value="FATTY ACID 2-HYDROXYLASE"/>
    <property type="match status" value="1"/>
</dbReference>
<dbReference type="GO" id="GO:0016020">
    <property type="term" value="C:membrane"/>
    <property type="evidence" value="ECO:0007669"/>
    <property type="project" value="InterPro"/>
</dbReference>
<dbReference type="PANTHER" id="PTHR12863">
    <property type="entry name" value="FATTY ACID HYDROXYLASE"/>
    <property type="match status" value="1"/>
</dbReference>
<accession>A0A921KDW0</accession>